<reference evidence="2 3" key="1">
    <citation type="journal article" date="2015" name="PLoS ONE">
        <title>Rice-Infecting Pseudomonas Genomes Are Highly Accessorized and Harbor Multiple Putative Virulence Mechanisms to Cause Sheath Brown Rot.</title>
        <authorList>
            <person name="Quibod I.L."/>
            <person name="Grande G."/>
            <person name="Oreiro E.G."/>
            <person name="Borja F.N."/>
            <person name="Dossa G.S."/>
            <person name="Mauleon R."/>
            <person name="Cruz C.V."/>
            <person name="Oliva R."/>
        </authorList>
    </citation>
    <scope>NUCLEOTIDE SEQUENCE [LARGE SCALE GENOMIC DNA]</scope>
    <source>
        <strain evidence="2 3">IRRI 6609</strain>
    </source>
</reference>
<dbReference type="Proteomes" id="UP000037931">
    <property type="component" value="Unassembled WGS sequence"/>
</dbReference>
<evidence type="ECO:0000313" key="2">
    <source>
        <dbReference type="EMBL" id="KPA92322.1"/>
    </source>
</evidence>
<dbReference type="Gene3D" id="2.130.10.10">
    <property type="entry name" value="YVTN repeat-like/Quinoprotein amine dehydrogenase"/>
    <property type="match status" value="1"/>
</dbReference>
<comment type="caution">
    <text evidence="2">The sequence shown here is derived from an EMBL/GenBank/DDBJ whole genome shotgun (WGS) entry which is preliminary data.</text>
</comment>
<dbReference type="RefSeq" id="WP_054062046.1">
    <property type="nucleotide sequence ID" value="NZ_JSYZ01000003.1"/>
</dbReference>
<evidence type="ECO:0000256" key="1">
    <source>
        <dbReference type="SAM" id="Phobius"/>
    </source>
</evidence>
<keyword evidence="1" id="KW-0812">Transmembrane</keyword>
<dbReference type="EMBL" id="JSYZ01000003">
    <property type="protein sequence ID" value="KPA92322.1"/>
    <property type="molecule type" value="Genomic_DNA"/>
</dbReference>
<dbReference type="AlphaFoldDB" id="A0A0N0E5C9"/>
<protein>
    <submittedName>
        <fullName evidence="2">Uncharacterized protein</fullName>
    </submittedName>
</protein>
<accession>A0A0N0E5C9</accession>
<evidence type="ECO:0000313" key="3">
    <source>
        <dbReference type="Proteomes" id="UP000037931"/>
    </source>
</evidence>
<name>A0A0N0E5C9_9PSED</name>
<dbReference type="PATRIC" id="fig|50340.43.peg.3883"/>
<dbReference type="SUPFAM" id="SSF110296">
    <property type="entry name" value="Oligoxyloglucan reducing end-specific cellobiohydrolase"/>
    <property type="match status" value="1"/>
</dbReference>
<organism evidence="2 3">
    <name type="scientific">Pseudomonas asplenii</name>
    <dbReference type="NCBI Taxonomy" id="53407"/>
    <lineage>
        <taxon>Bacteria</taxon>
        <taxon>Pseudomonadati</taxon>
        <taxon>Pseudomonadota</taxon>
        <taxon>Gammaproteobacteria</taxon>
        <taxon>Pseudomonadales</taxon>
        <taxon>Pseudomonadaceae</taxon>
        <taxon>Pseudomonas</taxon>
    </lineage>
</organism>
<keyword evidence="3" id="KW-1185">Reference proteome</keyword>
<dbReference type="InterPro" id="IPR015943">
    <property type="entry name" value="WD40/YVTN_repeat-like_dom_sf"/>
</dbReference>
<proteinExistence type="predicted"/>
<keyword evidence="1" id="KW-1133">Transmembrane helix</keyword>
<keyword evidence="1" id="KW-0472">Membrane</keyword>
<sequence length="502" mass="55893">MSRLKLLIKLPVILILAAALWYMWIILSAKLEWGGGSPDQQTLGAVQDVRQRAMTQFCTGVVATPQGTWLVGRVEADAKDLQPAANVVDLDAVLYGKPAQTEDKDAEESGTFSSFLSPRQKETTFISRLNDQGRFELVAHITDPACLVASPDGSRVFLLSGLDRPETDTPPDDGKPQVLFAGTQSAVFRTDDQGKHWSWLPKGFFSEADHIAWNLKPYFHGQNEIWAWSSPSQESMGYGDIPDGISTGVFYSADGGATNTEIFASQSLLVTQAYAEGKRPEVTEWFKDSSDTGDLQTHVTQLDAQHAIIWVSQRFWGRNPAEGDRNLSVSVTTRAQLKRDASQWQVESVQREDGLFIDALVDNGNGRVMGLIDQGDRGQNRIGELDIAKLGWSIVGELPSVFGPMGSHTQLREGHFWMGQNSLLINTSSNHHPPRWMYWWSKATISADGVFYSTDWGRSWQRLAIDGYLGILGFQQAQDRVFWAKGNWYNSRDPGIYSYGLH</sequence>
<feature type="transmembrane region" description="Helical" evidence="1">
    <location>
        <begin position="7"/>
        <end position="27"/>
    </location>
</feature>
<dbReference type="OrthoDB" id="8649105at2"/>
<gene>
    <name evidence="2" type="ORF">PF66_00998</name>
</gene>